<keyword evidence="1" id="KW-0805">Transcription regulation</keyword>
<keyword evidence="3" id="KW-0804">Transcription</keyword>
<reference evidence="6 8" key="2">
    <citation type="submission" date="2018-08" db="EMBL/GenBank/DDBJ databases">
        <title>Genetic Globetrotter - A new plasmid hitch-hiking vast phylogenetic and geographic distances.</title>
        <authorList>
            <person name="Vollmers J."/>
            <person name="Petersen J."/>
        </authorList>
    </citation>
    <scope>NUCLEOTIDE SEQUENCE [LARGE SCALE GENOMIC DNA]</scope>
    <source>
        <strain evidence="6 8">DSM 26383</strain>
    </source>
</reference>
<sequence>MERTFEWESRTRLVHEVANLLRERIYSGQLSPGDHLRQVQISTTLKVSRTPVREAFRVLEQEGLVTQSSGGAVRVVSVCPDELLDAYAMREVIDGLAAREASKHADDAALEILLDLVKQQRRSVDPWVPQDYTNLNVQFHATILDLAGNKFLSRELPLVRMTSQVFTPSSMLNRDRATRAIEEHVEIVEAIRSGDGDRAEAIARRHIRTTIDHLTRAST</sequence>
<dbReference type="EMBL" id="CP031598">
    <property type="protein sequence ID" value="QEW25391.1"/>
    <property type="molecule type" value="Genomic_DNA"/>
</dbReference>
<evidence type="ECO:0000313" key="7">
    <source>
        <dbReference type="Proteomes" id="UP000051401"/>
    </source>
</evidence>
<accession>A0A0T5PBC4</accession>
<dbReference type="CDD" id="cd07377">
    <property type="entry name" value="WHTH_GntR"/>
    <property type="match status" value="1"/>
</dbReference>
<dbReference type="Pfam" id="PF00392">
    <property type="entry name" value="GntR"/>
    <property type="match status" value="1"/>
</dbReference>
<dbReference type="GO" id="GO:0003677">
    <property type="term" value="F:DNA binding"/>
    <property type="evidence" value="ECO:0007669"/>
    <property type="project" value="UniProtKB-KW"/>
</dbReference>
<dbReference type="PANTHER" id="PTHR43537">
    <property type="entry name" value="TRANSCRIPTIONAL REGULATOR, GNTR FAMILY"/>
    <property type="match status" value="1"/>
</dbReference>
<evidence type="ECO:0000259" key="4">
    <source>
        <dbReference type="PROSITE" id="PS50949"/>
    </source>
</evidence>
<dbReference type="STRING" id="540747.SAMN04488031_104369"/>
<dbReference type="InterPro" id="IPR008920">
    <property type="entry name" value="TF_FadR/GntR_C"/>
</dbReference>
<reference evidence="5 7" key="1">
    <citation type="submission" date="2015-04" db="EMBL/GenBank/DDBJ databases">
        <title>The draft genome sequence of Roseovarius indicus B108T.</title>
        <authorList>
            <person name="Li G."/>
            <person name="Lai Q."/>
            <person name="Shao Z."/>
            <person name="Yan P."/>
        </authorList>
    </citation>
    <scope>NUCLEOTIDE SEQUENCE [LARGE SCALE GENOMIC DNA]</scope>
    <source>
        <strain evidence="5 7">B108</strain>
    </source>
</reference>
<dbReference type="Gene3D" id="1.10.10.10">
    <property type="entry name" value="Winged helix-like DNA-binding domain superfamily/Winged helix DNA-binding domain"/>
    <property type="match status" value="1"/>
</dbReference>
<dbReference type="PROSITE" id="PS50949">
    <property type="entry name" value="HTH_GNTR"/>
    <property type="match status" value="1"/>
</dbReference>
<dbReference type="Gene3D" id="1.20.120.530">
    <property type="entry name" value="GntR ligand-binding domain-like"/>
    <property type="match status" value="1"/>
</dbReference>
<evidence type="ECO:0000313" key="5">
    <source>
        <dbReference type="EMBL" id="KRS18421.1"/>
    </source>
</evidence>
<dbReference type="SMART" id="SM00895">
    <property type="entry name" value="FCD"/>
    <property type="match status" value="1"/>
</dbReference>
<dbReference type="InterPro" id="IPR036388">
    <property type="entry name" value="WH-like_DNA-bd_sf"/>
</dbReference>
<dbReference type="EMBL" id="LAXI01000003">
    <property type="protein sequence ID" value="KRS18421.1"/>
    <property type="molecule type" value="Genomic_DNA"/>
</dbReference>
<evidence type="ECO:0000313" key="8">
    <source>
        <dbReference type="Proteomes" id="UP000325785"/>
    </source>
</evidence>
<dbReference type="PANTHER" id="PTHR43537:SF24">
    <property type="entry name" value="GLUCONATE OPERON TRANSCRIPTIONAL REPRESSOR"/>
    <property type="match status" value="1"/>
</dbReference>
<proteinExistence type="predicted"/>
<dbReference type="SUPFAM" id="SSF46785">
    <property type="entry name" value="Winged helix' DNA-binding domain"/>
    <property type="match status" value="1"/>
</dbReference>
<dbReference type="GO" id="GO:0003700">
    <property type="term" value="F:DNA-binding transcription factor activity"/>
    <property type="evidence" value="ECO:0007669"/>
    <property type="project" value="InterPro"/>
</dbReference>
<dbReference type="Proteomes" id="UP000325785">
    <property type="component" value="Chromosome"/>
</dbReference>
<dbReference type="PATRIC" id="fig|540747.5.peg.3605"/>
<dbReference type="InterPro" id="IPR036390">
    <property type="entry name" value="WH_DNA-bd_sf"/>
</dbReference>
<dbReference type="Proteomes" id="UP000051401">
    <property type="component" value="Unassembled WGS sequence"/>
</dbReference>
<dbReference type="AlphaFoldDB" id="A0A0T5PBC4"/>
<dbReference type="KEGG" id="rid:RIdsm_01177"/>
<evidence type="ECO:0000256" key="1">
    <source>
        <dbReference type="ARBA" id="ARBA00023015"/>
    </source>
</evidence>
<dbReference type="InterPro" id="IPR011711">
    <property type="entry name" value="GntR_C"/>
</dbReference>
<evidence type="ECO:0000313" key="6">
    <source>
        <dbReference type="EMBL" id="QEW25391.1"/>
    </source>
</evidence>
<dbReference type="RefSeq" id="WP_057814413.1">
    <property type="nucleotide sequence ID" value="NZ_CP031598.1"/>
</dbReference>
<name>A0A0T5PBC4_9RHOB</name>
<dbReference type="SUPFAM" id="SSF48008">
    <property type="entry name" value="GntR ligand-binding domain-like"/>
    <property type="match status" value="1"/>
</dbReference>
<dbReference type="SMART" id="SM00345">
    <property type="entry name" value="HTH_GNTR"/>
    <property type="match status" value="1"/>
</dbReference>
<protein>
    <submittedName>
        <fullName evidence="5">GntR family transcriptional regulator</fullName>
    </submittedName>
    <submittedName>
        <fullName evidence="6">Putative HTH-type transcriptional regulator YdfH</fullName>
    </submittedName>
</protein>
<dbReference type="InterPro" id="IPR000524">
    <property type="entry name" value="Tscrpt_reg_HTH_GntR"/>
</dbReference>
<organism evidence="5 7">
    <name type="scientific">Roseovarius indicus</name>
    <dbReference type="NCBI Taxonomy" id="540747"/>
    <lineage>
        <taxon>Bacteria</taxon>
        <taxon>Pseudomonadati</taxon>
        <taxon>Pseudomonadota</taxon>
        <taxon>Alphaproteobacteria</taxon>
        <taxon>Rhodobacterales</taxon>
        <taxon>Roseobacteraceae</taxon>
        <taxon>Roseovarius</taxon>
    </lineage>
</organism>
<evidence type="ECO:0000256" key="2">
    <source>
        <dbReference type="ARBA" id="ARBA00023125"/>
    </source>
</evidence>
<feature type="domain" description="HTH gntR-type" evidence="4">
    <location>
        <begin position="11"/>
        <end position="78"/>
    </location>
</feature>
<keyword evidence="2" id="KW-0238">DNA-binding</keyword>
<dbReference type="Pfam" id="PF07729">
    <property type="entry name" value="FCD"/>
    <property type="match status" value="1"/>
</dbReference>
<evidence type="ECO:0000256" key="3">
    <source>
        <dbReference type="ARBA" id="ARBA00023163"/>
    </source>
</evidence>
<keyword evidence="7" id="KW-1185">Reference proteome</keyword>
<dbReference type="OrthoDB" id="9788098at2"/>
<gene>
    <name evidence="6" type="primary">ydfH_4</name>
    <name evidence="6" type="ORF">RIdsm_01177</name>
    <name evidence="5" type="ORF">XM52_06225</name>
</gene>